<evidence type="ECO:0000256" key="3">
    <source>
        <dbReference type="ARBA" id="ARBA00023026"/>
    </source>
</evidence>
<name>A0A537J1F9_9BACT</name>
<dbReference type="PANTHER" id="PTHR36842:SF1">
    <property type="entry name" value="PROTEIN TOLB"/>
    <property type="match status" value="1"/>
</dbReference>
<comment type="similarity">
    <text evidence="1">Belongs to the TolB family.</text>
</comment>
<gene>
    <name evidence="8" type="ORF">E6H05_00180</name>
</gene>
<evidence type="ECO:0000256" key="5">
    <source>
        <dbReference type="ARBA" id="ARBA00029955"/>
    </source>
</evidence>
<feature type="chain" id="PRO_5021835856" description="Intimin" evidence="6">
    <location>
        <begin position="24"/>
        <end position="599"/>
    </location>
</feature>
<dbReference type="EMBL" id="VBAP01000002">
    <property type="protein sequence ID" value="TMI77384.1"/>
    <property type="molecule type" value="Genomic_DNA"/>
</dbReference>
<dbReference type="SMART" id="SM00635">
    <property type="entry name" value="BID_2"/>
    <property type="match status" value="2"/>
</dbReference>
<dbReference type="Proteomes" id="UP000318834">
    <property type="component" value="Unassembled WGS sequence"/>
</dbReference>
<keyword evidence="6" id="KW-0732">Signal</keyword>
<dbReference type="InterPro" id="IPR011042">
    <property type="entry name" value="6-blade_b-propeller_TolB-like"/>
</dbReference>
<organism evidence="8 9">
    <name type="scientific">Candidatus Segetimicrobium genomatis</name>
    <dbReference type="NCBI Taxonomy" id="2569760"/>
    <lineage>
        <taxon>Bacteria</taxon>
        <taxon>Bacillati</taxon>
        <taxon>Candidatus Sysuimicrobiota</taxon>
        <taxon>Candidatus Sysuimicrobiia</taxon>
        <taxon>Candidatus Sysuimicrobiales</taxon>
        <taxon>Candidatus Segetimicrobiaceae</taxon>
        <taxon>Candidatus Segetimicrobium</taxon>
    </lineage>
</organism>
<dbReference type="AlphaFoldDB" id="A0A537J1F9"/>
<dbReference type="InterPro" id="IPR003343">
    <property type="entry name" value="Big_2"/>
</dbReference>
<dbReference type="Gene3D" id="2.120.10.60">
    <property type="entry name" value="Tricorn protease N-terminal domain"/>
    <property type="match status" value="1"/>
</dbReference>
<sequence length="599" mass="61938">MSRAAPPMTGRARLLTMGLVAIAASSWQSCSNESTGPGSSAVASVAVTPAVATIGPTDTLRLVAVAKDAAGNTLTGRTITWSTSDPSRATVSTSGLVTGVAEGAITISATAEGRTGQSAITVKLINIGGVWDFTETLVDQADGITCSDTGSYVFSQTGSAFEGTSEQVGTCVQGASSRANNNDSEPVTGGRVTVSTETIAFSIPYCHYAATLSGDPPASMSGTLSCQVADVFGTANYSGTWHAASGAPVASVKVSPATATVLGSETAQLSVALKNAAGARLFGRPVTWSSGDQSIATVSATGIVTGFVAGTTTITATVEGKGSSASVTVAFVDLPSPIAFQSSRSGNYEIYVMTRGGAPLVRLTNTTAVNGQPSWSPDGAKLAVMSDRDGNREIYVMNADGSGQTRLTNNSATDDVPAWSPDGTEIAFRSDRDGNSEIYVMNEDGTSQTRLTNDPGFDYKPAWSPDRTKIAFSSDRDGNHAIYVMNADGTNQTRVTQNSALALWPSWSPDGARIVFHCDPDGTGNLEICVINADGTNLVRLTNDPAIDEYPAWSRDGTKILFTSLRNGNADLFIMQPDGTGVMAITASPATDEDGDWRP</sequence>
<evidence type="ECO:0000256" key="4">
    <source>
        <dbReference type="ARBA" id="ARBA00023157"/>
    </source>
</evidence>
<dbReference type="PROSITE" id="PS51257">
    <property type="entry name" value="PROKAR_LIPOPROTEIN"/>
    <property type="match status" value="1"/>
</dbReference>
<proteinExistence type="inferred from homology"/>
<dbReference type="InterPro" id="IPR008964">
    <property type="entry name" value="Invasin/intimin_cell_adhesion"/>
</dbReference>
<evidence type="ECO:0000256" key="1">
    <source>
        <dbReference type="ARBA" id="ARBA00009820"/>
    </source>
</evidence>
<keyword evidence="3" id="KW-0843">Virulence</keyword>
<dbReference type="PANTHER" id="PTHR36842">
    <property type="entry name" value="PROTEIN TOLB HOMOLOG"/>
    <property type="match status" value="1"/>
</dbReference>
<feature type="domain" description="Big-1" evidence="7">
    <location>
        <begin position="249"/>
        <end position="332"/>
    </location>
</feature>
<evidence type="ECO:0000259" key="7">
    <source>
        <dbReference type="PROSITE" id="PS51127"/>
    </source>
</evidence>
<protein>
    <recommendedName>
        <fullName evidence="2">Intimin</fullName>
    </recommendedName>
    <alternativeName>
        <fullName evidence="5">Attaching and effacing protein</fullName>
    </alternativeName>
</protein>
<evidence type="ECO:0000256" key="2">
    <source>
        <dbReference type="ARBA" id="ARBA00017346"/>
    </source>
</evidence>
<dbReference type="Pfam" id="PF07676">
    <property type="entry name" value="PD40"/>
    <property type="match status" value="5"/>
</dbReference>
<dbReference type="SUPFAM" id="SSF82171">
    <property type="entry name" value="DPP6 N-terminal domain-like"/>
    <property type="match status" value="1"/>
</dbReference>
<dbReference type="Gene3D" id="2.60.40.1080">
    <property type="match status" value="2"/>
</dbReference>
<comment type="caution">
    <text evidence="8">The sequence shown here is derived from an EMBL/GenBank/DDBJ whole genome shotgun (WGS) entry which is preliminary data.</text>
</comment>
<keyword evidence="4" id="KW-1015">Disulfide bond</keyword>
<feature type="signal peptide" evidence="6">
    <location>
        <begin position="1"/>
        <end position="23"/>
    </location>
</feature>
<dbReference type="SUPFAM" id="SSF49373">
    <property type="entry name" value="Invasin/intimin cell-adhesion fragments"/>
    <property type="match status" value="1"/>
</dbReference>
<dbReference type="Gene3D" id="2.120.10.30">
    <property type="entry name" value="TolB, C-terminal domain"/>
    <property type="match status" value="2"/>
</dbReference>
<dbReference type="InterPro" id="IPR011659">
    <property type="entry name" value="WD40"/>
</dbReference>
<dbReference type="Pfam" id="PF02368">
    <property type="entry name" value="Big_2"/>
    <property type="match status" value="2"/>
</dbReference>
<reference evidence="8 9" key="1">
    <citation type="journal article" date="2019" name="Nat. Microbiol.">
        <title>Mediterranean grassland soil C-N compound turnover is dependent on rainfall and depth, and is mediated by genomically divergent microorganisms.</title>
        <authorList>
            <person name="Diamond S."/>
            <person name="Andeer P.F."/>
            <person name="Li Z."/>
            <person name="Crits-Christoph A."/>
            <person name="Burstein D."/>
            <person name="Anantharaman K."/>
            <person name="Lane K.R."/>
            <person name="Thomas B.C."/>
            <person name="Pan C."/>
            <person name="Northen T.R."/>
            <person name="Banfield J.F."/>
        </authorList>
    </citation>
    <scope>NUCLEOTIDE SEQUENCE [LARGE SCALE GENOMIC DNA]</scope>
    <source>
        <strain evidence="8">NP_8</strain>
    </source>
</reference>
<evidence type="ECO:0000313" key="8">
    <source>
        <dbReference type="EMBL" id="TMI77384.1"/>
    </source>
</evidence>
<accession>A0A537J1F9</accession>
<dbReference type="InterPro" id="IPR003344">
    <property type="entry name" value="Big_1_dom"/>
</dbReference>
<dbReference type="PROSITE" id="PS51127">
    <property type="entry name" value="BIG1"/>
    <property type="match status" value="1"/>
</dbReference>
<evidence type="ECO:0000256" key="6">
    <source>
        <dbReference type="SAM" id="SignalP"/>
    </source>
</evidence>
<evidence type="ECO:0000313" key="9">
    <source>
        <dbReference type="Proteomes" id="UP000318834"/>
    </source>
</evidence>